<dbReference type="GO" id="GO:0005335">
    <property type="term" value="F:serotonin:sodium:chloride symporter activity"/>
    <property type="evidence" value="ECO:0007669"/>
    <property type="project" value="TreeGrafter"/>
</dbReference>
<gene>
    <name evidence="7" type="ORF">GPM918_LOCUS15904</name>
    <name evidence="8" type="ORF">SRO942_LOCUS15904</name>
</gene>
<evidence type="ECO:0000313" key="7">
    <source>
        <dbReference type="EMBL" id="CAF1043513.1"/>
    </source>
</evidence>
<dbReference type="OrthoDB" id="5086884at2759"/>
<evidence type="ECO:0000313" key="9">
    <source>
        <dbReference type="Proteomes" id="UP000663829"/>
    </source>
</evidence>
<organism evidence="7 9">
    <name type="scientific">Didymodactylos carnosus</name>
    <dbReference type="NCBI Taxonomy" id="1234261"/>
    <lineage>
        <taxon>Eukaryota</taxon>
        <taxon>Metazoa</taxon>
        <taxon>Spiralia</taxon>
        <taxon>Gnathifera</taxon>
        <taxon>Rotifera</taxon>
        <taxon>Eurotatoria</taxon>
        <taxon>Bdelloidea</taxon>
        <taxon>Philodinida</taxon>
        <taxon>Philodinidae</taxon>
        <taxon>Didymodactylos</taxon>
    </lineage>
</organism>
<evidence type="ECO:0000256" key="3">
    <source>
        <dbReference type="ARBA" id="ARBA00022692"/>
    </source>
</evidence>
<dbReference type="PANTHER" id="PTHR23506:SF23">
    <property type="entry name" value="GH10249P"/>
    <property type="match status" value="1"/>
</dbReference>
<feature type="transmembrane region" description="Helical" evidence="6">
    <location>
        <begin position="17"/>
        <end position="36"/>
    </location>
</feature>
<dbReference type="EMBL" id="CAJNOQ010004073">
    <property type="protein sequence ID" value="CAF1043513.1"/>
    <property type="molecule type" value="Genomic_DNA"/>
</dbReference>
<feature type="transmembrane region" description="Helical" evidence="6">
    <location>
        <begin position="137"/>
        <end position="162"/>
    </location>
</feature>
<keyword evidence="5 6" id="KW-0472">Membrane</keyword>
<keyword evidence="3 6" id="KW-0812">Transmembrane</keyword>
<accession>A0A814K281</accession>
<comment type="caution">
    <text evidence="7">The sequence shown here is derived from an EMBL/GenBank/DDBJ whole genome shotgun (WGS) entry which is preliminary data.</text>
</comment>
<dbReference type="InterPro" id="IPR050930">
    <property type="entry name" value="MFS_Vesicular_Transporter"/>
</dbReference>
<evidence type="ECO:0000256" key="4">
    <source>
        <dbReference type="ARBA" id="ARBA00022989"/>
    </source>
</evidence>
<evidence type="ECO:0000256" key="5">
    <source>
        <dbReference type="ARBA" id="ARBA00023136"/>
    </source>
</evidence>
<keyword evidence="2" id="KW-0813">Transport</keyword>
<evidence type="ECO:0000256" key="2">
    <source>
        <dbReference type="ARBA" id="ARBA00022448"/>
    </source>
</evidence>
<dbReference type="Proteomes" id="UP000681722">
    <property type="component" value="Unassembled WGS sequence"/>
</dbReference>
<dbReference type="Gene3D" id="1.20.1250.20">
    <property type="entry name" value="MFS general substrate transporter like domains"/>
    <property type="match status" value="1"/>
</dbReference>
<dbReference type="AlphaFoldDB" id="A0A814K281"/>
<dbReference type="EMBL" id="CAJOBC010004073">
    <property type="protein sequence ID" value="CAF3813563.1"/>
    <property type="molecule type" value="Genomic_DNA"/>
</dbReference>
<evidence type="ECO:0000313" key="8">
    <source>
        <dbReference type="EMBL" id="CAF3813563.1"/>
    </source>
</evidence>
<dbReference type="InterPro" id="IPR036259">
    <property type="entry name" value="MFS_trans_sf"/>
</dbReference>
<dbReference type="GO" id="GO:0043195">
    <property type="term" value="C:terminal bouton"/>
    <property type="evidence" value="ECO:0007669"/>
    <property type="project" value="TreeGrafter"/>
</dbReference>
<reference evidence="7" key="1">
    <citation type="submission" date="2021-02" db="EMBL/GenBank/DDBJ databases">
        <authorList>
            <person name="Nowell W R."/>
        </authorList>
    </citation>
    <scope>NUCLEOTIDE SEQUENCE</scope>
</reference>
<protein>
    <submittedName>
        <fullName evidence="7">Uncharacterized protein</fullName>
    </submittedName>
</protein>
<dbReference type="PANTHER" id="PTHR23506">
    <property type="entry name" value="GH10249P"/>
    <property type="match status" value="1"/>
</dbReference>
<dbReference type="Proteomes" id="UP000663829">
    <property type="component" value="Unassembled WGS sequence"/>
</dbReference>
<proteinExistence type="predicted"/>
<feature type="non-terminal residue" evidence="7">
    <location>
        <position position="242"/>
    </location>
</feature>
<evidence type="ECO:0000256" key="1">
    <source>
        <dbReference type="ARBA" id="ARBA00004141"/>
    </source>
</evidence>
<name>A0A814K281_9BILA</name>
<keyword evidence="9" id="KW-1185">Reference proteome</keyword>
<dbReference type="SUPFAM" id="SSF103473">
    <property type="entry name" value="MFS general substrate transporter"/>
    <property type="match status" value="1"/>
</dbReference>
<dbReference type="GO" id="GO:0030672">
    <property type="term" value="C:synaptic vesicle membrane"/>
    <property type="evidence" value="ECO:0007669"/>
    <property type="project" value="TreeGrafter"/>
</dbReference>
<comment type="subcellular location">
    <subcellularLocation>
        <location evidence="1">Membrane</location>
        <topology evidence="1">Multi-pass membrane protein</topology>
    </subcellularLocation>
</comment>
<feature type="transmembrane region" description="Helical" evidence="6">
    <location>
        <begin position="204"/>
        <end position="223"/>
    </location>
</feature>
<keyword evidence="4 6" id="KW-1133">Transmembrane helix</keyword>
<sequence>LGMLAVRYTDDAERGRAIGIGMGGLALGILVLRLTIIAPPDSIKQTQQNDTPITTLLQDPYILIALGNELFIFCRKLATVLRNANVKYRIIFKKHRTIGQEFRRQMKEDSFRKVGVAYAVECKNCDKIPQAKSFYGLIAPNICLGFGLGTISASMMPAMAFLVDLRYSSVYGNIYALADSAFCISFTVGPALSGFAVRLVGFPWMLRILAIISLSYAPLLLLLRSPPVRNEKTSLITNKNYE</sequence>
<evidence type="ECO:0000256" key="6">
    <source>
        <dbReference type="SAM" id="Phobius"/>
    </source>
</evidence>
<feature type="transmembrane region" description="Helical" evidence="6">
    <location>
        <begin position="174"/>
        <end position="197"/>
    </location>
</feature>
<dbReference type="GO" id="GO:0015842">
    <property type="term" value="P:aminergic neurotransmitter loading into synaptic vesicle"/>
    <property type="evidence" value="ECO:0007669"/>
    <property type="project" value="TreeGrafter"/>
</dbReference>